<evidence type="ECO:0000313" key="3">
    <source>
        <dbReference type="EMBL" id="SCM81239.1"/>
    </source>
</evidence>
<dbReference type="Gene3D" id="3.40.50.11900">
    <property type="match status" value="1"/>
</dbReference>
<dbReference type="InterPro" id="IPR010327">
    <property type="entry name" value="FldB/FldC_alpha/beta"/>
</dbReference>
<dbReference type="RefSeq" id="WP_288184308.1">
    <property type="nucleotide sequence ID" value="NZ_LT608335.1"/>
</dbReference>
<dbReference type="PANTHER" id="PTHR30548">
    <property type="entry name" value="2-HYDROXYGLUTARYL-COA DEHYDRATASE, D-COMPONENT-RELATED"/>
    <property type="match status" value="1"/>
</dbReference>
<dbReference type="Gene3D" id="3.40.50.11890">
    <property type="match status" value="1"/>
</dbReference>
<dbReference type="GO" id="GO:0016836">
    <property type="term" value="F:hydro-lyase activity"/>
    <property type="evidence" value="ECO:0007669"/>
    <property type="project" value="UniProtKB-ARBA"/>
</dbReference>
<dbReference type="AlphaFoldDB" id="A0A212LV06"/>
<comment type="similarity">
    <text evidence="2">Belongs to the FldB/FldC dehydratase alpha/beta subunit family.</text>
</comment>
<dbReference type="EMBL" id="FMJE01000003">
    <property type="protein sequence ID" value="SCM81239.1"/>
    <property type="molecule type" value="Genomic_DNA"/>
</dbReference>
<gene>
    <name evidence="3" type="ORF">KL86SPO_31418</name>
</gene>
<name>A0A212LV06_9FIRM</name>
<evidence type="ECO:0000256" key="2">
    <source>
        <dbReference type="ARBA" id="ARBA00005806"/>
    </source>
</evidence>
<dbReference type="Gene3D" id="1.20.1270.370">
    <property type="match status" value="1"/>
</dbReference>
<reference evidence="3" key="1">
    <citation type="submission" date="2016-08" db="EMBL/GenBank/DDBJ databases">
        <authorList>
            <person name="Seilhamer J.J."/>
        </authorList>
    </citation>
    <scope>NUCLEOTIDE SEQUENCE</scope>
    <source>
        <strain evidence="3">86</strain>
    </source>
</reference>
<proteinExistence type="inferred from homology"/>
<organism evidence="3">
    <name type="scientific">uncultured Sporomusa sp</name>
    <dbReference type="NCBI Taxonomy" id="307249"/>
    <lineage>
        <taxon>Bacteria</taxon>
        <taxon>Bacillati</taxon>
        <taxon>Bacillota</taxon>
        <taxon>Negativicutes</taxon>
        <taxon>Selenomonadales</taxon>
        <taxon>Sporomusaceae</taxon>
        <taxon>Sporomusa</taxon>
        <taxon>environmental samples</taxon>
    </lineage>
</organism>
<dbReference type="PANTHER" id="PTHR30548:SF2">
    <property type="entry name" value="2-HYDROXYACYL-COA DEHYDRATASE,D-COMPONENT"/>
    <property type="match status" value="1"/>
</dbReference>
<comment type="cofactor">
    <cofactor evidence="1">
        <name>[4Fe-4S] cluster</name>
        <dbReference type="ChEBI" id="CHEBI:49883"/>
    </cofactor>
</comment>
<protein>
    <recommendedName>
        <fullName evidence="4">2-hydroxyglutaryl-CoA dehydratase D-component</fullName>
    </recommendedName>
</protein>
<evidence type="ECO:0000256" key="1">
    <source>
        <dbReference type="ARBA" id="ARBA00001966"/>
    </source>
</evidence>
<dbReference type="Pfam" id="PF06050">
    <property type="entry name" value="HGD-D"/>
    <property type="match status" value="1"/>
</dbReference>
<evidence type="ECO:0008006" key="4">
    <source>
        <dbReference type="Google" id="ProtNLM"/>
    </source>
</evidence>
<sequence length="403" mass="46016">MEIEDIQSQREYVDYCKKVHSYSPAVNKLLDLSEAYVPDAEKAYREGRKKAVWSNAYGWEVPVIYACDTIPVAFSEMGRLSDKEVMMIAEDYYQFPAETCSMVKCTVGQWHLRRNTSTINRILGNSSACEPYNLAWEIMKREGYDVYNNDVVYRGPTVAGKRLEDLVQFFIEQIYDVAEWLTGSRKIDEDKLRFEIQRKNRLLNKLRTVLELRRQHPFYVRSLATILMLNIGLNNYFGKPEEYEAAIDLLIAELQNKPVNQDDLKKVIPLVWAGGTGQEFGIYEAIDQAGGALLGLRSVPFKLYREDVAPVESLARWVYDNAGAGAGVYARNVLEHEVDKLNARGIILYGYIGCSFASVDREMWRKYFHEKGIPSINLEGSFQTGAPSGQVLTRVKAFVEMLA</sequence>
<accession>A0A212LV06</accession>